<dbReference type="Proteomes" id="UP000537130">
    <property type="component" value="Unassembled WGS sequence"/>
</dbReference>
<evidence type="ECO:0000259" key="5">
    <source>
        <dbReference type="PROSITE" id="PS50110"/>
    </source>
</evidence>
<feature type="modified residue" description="4-aspartylphosphate" evidence="4">
    <location>
        <position position="52"/>
    </location>
</feature>
<evidence type="ECO:0000256" key="1">
    <source>
        <dbReference type="ARBA" id="ARBA00001946"/>
    </source>
</evidence>
<protein>
    <recommendedName>
        <fullName evidence="2">diguanylate cyclase</fullName>
        <ecNumber evidence="2">2.7.7.65</ecNumber>
    </recommendedName>
</protein>
<feature type="domain" description="GGDEF" evidence="6">
    <location>
        <begin position="169"/>
        <end position="303"/>
    </location>
</feature>
<dbReference type="AlphaFoldDB" id="A0A7W4Z5W9"/>
<dbReference type="SUPFAM" id="SSF55073">
    <property type="entry name" value="Nucleotide cyclase"/>
    <property type="match status" value="1"/>
</dbReference>
<feature type="domain" description="Response regulatory" evidence="5">
    <location>
        <begin position="3"/>
        <end position="119"/>
    </location>
</feature>
<dbReference type="PANTHER" id="PTHR45138">
    <property type="entry name" value="REGULATORY COMPONENTS OF SENSORY TRANSDUCTION SYSTEM"/>
    <property type="match status" value="1"/>
</dbReference>
<evidence type="ECO:0000256" key="2">
    <source>
        <dbReference type="ARBA" id="ARBA00012528"/>
    </source>
</evidence>
<gene>
    <name evidence="7" type="ORF">FHR99_000561</name>
</gene>
<sequence length="306" mass="34293">MTKILAIDDTPYNLDILKNGLEDEGFDMVTAQSGREGLMLIDQERPDLVLLDIGMPEMDGHQVLQQIRLSDEYGDLPVIILTANTEDSNLARCLESGANDYVTKPFSFTALVARVNNVLRTQKDAIKLTREAEKLRDLAYRDEMTGLLNRRAFFERANAEFEIAKSAREPLSVAILDIDHFKQINDTYGHPKGDDVLRAFGKLLKSSLRLHDVVGRIGGEEFAVLLPNSKPMDAYNIFERLRTRLIKEHLLSNEDGTIRPVTVSSGIVGMTDQKELDGLMILADMALYRAKNQGRNRTIVETGVTS</sequence>
<dbReference type="Pfam" id="PF00072">
    <property type="entry name" value="Response_reg"/>
    <property type="match status" value="1"/>
</dbReference>
<organism evidence="7 8">
    <name type="scientific">Litorivivens lipolytica</name>
    <dbReference type="NCBI Taxonomy" id="1524264"/>
    <lineage>
        <taxon>Bacteria</taxon>
        <taxon>Pseudomonadati</taxon>
        <taxon>Pseudomonadota</taxon>
        <taxon>Gammaproteobacteria</taxon>
        <taxon>Litorivivens</taxon>
    </lineage>
</organism>
<evidence type="ECO:0000313" key="8">
    <source>
        <dbReference type="Proteomes" id="UP000537130"/>
    </source>
</evidence>
<proteinExistence type="predicted"/>
<dbReference type="InterPro" id="IPR000160">
    <property type="entry name" value="GGDEF_dom"/>
</dbReference>
<dbReference type="SMART" id="SM00267">
    <property type="entry name" value="GGDEF"/>
    <property type="match status" value="1"/>
</dbReference>
<dbReference type="EC" id="2.7.7.65" evidence="2"/>
<keyword evidence="8" id="KW-1185">Reference proteome</keyword>
<dbReference type="InterPro" id="IPR011006">
    <property type="entry name" value="CheY-like_superfamily"/>
</dbReference>
<reference evidence="7 8" key="1">
    <citation type="submission" date="2020-08" db="EMBL/GenBank/DDBJ databases">
        <title>Genomic Encyclopedia of Type Strains, Phase III (KMG-III): the genomes of soil and plant-associated and newly described type strains.</title>
        <authorList>
            <person name="Whitman W."/>
        </authorList>
    </citation>
    <scope>NUCLEOTIDE SEQUENCE [LARGE SCALE GENOMIC DNA]</scope>
    <source>
        <strain evidence="7 8">CECT 8654</strain>
    </source>
</reference>
<name>A0A7W4Z5W9_9GAMM</name>
<dbReference type="PROSITE" id="PS50110">
    <property type="entry name" value="RESPONSE_REGULATORY"/>
    <property type="match status" value="1"/>
</dbReference>
<keyword evidence="4" id="KW-0597">Phosphoprotein</keyword>
<dbReference type="GO" id="GO:0052621">
    <property type="term" value="F:diguanylate cyclase activity"/>
    <property type="evidence" value="ECO:0007669"/>
    <property type="project" value="UniProtKB-EC"/>
</dbReference>
<comment type="cofactor">
    <cofactor evidence="1">
        <name>Mg(2+)</name>
        <dbReference type="ChEBI" id="CHEBI:18420"/>
    </cofactor>
</comment>
<evidence type="ECO:0000256" key="4">
    <source>
        <dbReference type="PROSITE-ProRule" id="PRU00169"/>
    </source>
</evidence>
<dbReference type="InterPro" id="IPR001789">
    <property type="entry name" value="Sig_transdc_resp-reg_receiver"/>
</dbReference>
<dbReference type="InterPro" id="IPR029787">
    <property type="entry name" value="Nucleotide_cyclase"/>
</dbReference>
<accession>A0A7W4Z5W9</accession>
<comment type="caution">
    <text evidence="7">The sequence shown here is derived from an EMBL/GenBank/DDBJ whole genome shotgun (WGS) entry which is preliminary data.</text>
</comment>
<dbReference type="CDD" id="cd01949">
    <property type="entry name" value="GGDEF"/>
    <property type="match status" value="1"/>
</dbReference>
<dbReference type="Gene3D" id="3.30.70.270">
    <property type="match status" value="1"/>
</dbReference>
<dbReference type="InterPro" id="IPR050469">
    <property type="entry name" value="Diguanylate_Cyclase"/>
</dbReference>
<dbReference type="Gene3D" id="3.40.50.2300">
    <property type="match status" value="1"/>
</dbReference>
<dbReference type="PROSITE" id="PS50887">
    <property type="entry name" value="GGDEF"/>
    <property type="match status" value="1"/>
</dbReference>
<dbReference type="GO" id="GO:1902201">
    <property type="term" value="P:negative regulation of bacterial-type flagellum-dependent cell motility"/>
    <property type="evidence" value="ECO:0007669"/>
    <property type="project" value="TreeGrafter"/>
</dbReference>
<dbReference type="GO" id="GO:0005886">
    <property type="term" value="C:plasma membrane"/>
    <property type="evidence" value="ECO:0007669"/>
    <property type="project" value="TreeGrafter"/>
</dbReference>
<dbReference type="GO" id="GO:0043709">
    <property type="term" value="P:cell adhesion involved in single-species biofilm formation"/>
    <property type="evidence" value="ECO:0007669"/>
    <property type="project" value="TreeGrafter"/>
</dbReference>
<evidence type="ECO:0000259" key="6">
    <source>
        <dbReference type="PROSITE" id="PS50887"/>
    </source>
</evidence>
<dbReference type="Pfam" id="PF00990">
    <property type="entry name" value="GGDEF"/>
    <property type="match status" value="1"/>
</dbReference>
<evidence type="ECO:0000256" key="3">
    <source>
        <dbReference type="ARBA" id="ARBA00034247"/>
    </source>
</evidence>
<dbReference type="SMART" id="SM00448">
    <property type="entry name" value="REC"/>
    <property type="match status" value="1"/>
</dbReference>
<comment type="catalytic activity">
    <reaction evidence="3">
        <text>2 GTP = 3',3'-c-di-GMP + 2 diphosphate</text>
        <dbReference type="Rhea" id="RHEA:24898"/>
        <dbReference type="ChEBI" id="CHEBI:33019"/>
        <dbReference type="ChEBI" id="CHEBI:37565"/>
        <dbReference type="ChEBI" id="CHEBI:58805"/>
        <dbReference type="EC" id="2.7.7.65"/>
    </reaction>
</comment>
<dbReference type="GO" id="GO:0000160">
    <property type="term" value="P:phosphorelay signal transduction system"/>
    <property type="evidence" value="ECO:0007669"/>
    <property type="project" value="InterPro"/>
</dbReference>
<dbReference type="PANTHER" id="PTHR45138:SF9">
    <property type="entry name" value="DIGUANYLATE CYCLASE DGCM-RELATED"/>
    <property type="match status" value="1"/>
</dbReference>
<dbReference type="NCBIfam" id="TIGR00254">
    <property type="entry name" value="GGDEF"/>
    <property type="match status" value="1"/>
</dbReference>
<dbReference type="InterPro" id="IPR043128">
    <property type="entry name" value="Rev_trsase/Diguanyl_cyclase"/>
</dbReference>
<evidence type="ECO:0000313" key="7">
    <source>
        <dbReference type="EMBL" id="MBB3046325.1"/>
    </source>
</evidence>
<dbReference type="EMBL" id="JACHWY010000001">
    <property type="protein sequence ID" value="MBB3046325.1"/>
    <property type="molecule type" value="Genomic_DNA"/>
</dbReference>
<dbReference type="FunFam" id="3.30.70.270:FF:000001">
    <property type="entry name" value="Diguanylate cyclase domain protein"/>
    <property type="match status" value="1"/>
</dbReference>
<dbReference type="SUPFAM" id="SSF52172">
    <property type="entry name" value="CheY-like"/>
    <property type="match status" value="1"/>
</dbReference>